<organism evidence="1 2">
    <name type="scientific">Paenibacillus agilis</name>
    <dbReference type="NCBI Taxonomy" id="3020863"/>
    <lineage>
        <taxon>Bacteria</taxon>
        <taxon>Bacillati</taxon>
        <taxon>Bacillota</taxon>
        <taxon>Bacilli</taxon>
        <taxon>Bacillales</taxon>
        <taxon>Paenibacillaceae</taxon>
        <taxon>Paenibacillus</taxon>
    </lineage>
</organism>
<name>A0A559IE93_9BACL</name>
<dbReference type="AlphaFoldDB" id="A0A559IE93"/>
<protein>
    <submittedName>
        <fullName evidence="1">Uncharacterized protein</fullName>
    </submittedName>
</protein>
<dbReference type="OrthoDB" id="9825944at2"/>
<sequence>MNMKGCVVCDVKHQGFYVSSDEVYMCPRHKLILSEEDEELSKQFKKNRFVIEGMIARMSTYNKQFQEKHYKFIVDTEDIPLLEHLRWREDENGHAVASVRKGKKVLTLKLMDYLMYLRHGIKSPSYHPNCNNYDCRKLNIRVMKDKRRERSTVKNII</sequence>
<accession>A0A559IE93</accession>
<keyword evidence="2" id="KW-1185">Reference proteome</keyword>
<evidence type="ECO:0000313" key="2">
    <source>
        <dbReference type="Proteomes" id="UP000318102"/>
    </source>
</evidence>
<comment type="caution">
    <text evidence="1">The sequence shown here is derived from an EMBL/GenBank/DDBJ whole genome shotgun (WGS) entry which is preliminary data.</text>
</comment>
<gene>
    <name evidence="1" type="ORF">FPZ44_23725</name>
</gene>
<dbReference type="EMBL" id="VNJK01000006">
    <property type="protein sequence ID" value="TVX85966.1"/>
    <property type="molecule type" value="Genomic_DNA"/>
</dbReference>
<evidence type="ECO:0000313" key="1">
    <source>
        <dbReference type="EMBL" id="TVX85966.1"/>
    </source>
</evidence>
<reference evidence="1 2" key="1">
    <citation type="submission" date="2019-07" db="EMBL/GenBank/DDBJ databases">
        <authorList>
            <person name="Kim J."/>
        </authorList>
    </citation>
    <scope>NUCLEOTIDE SEQUENCE [LARGE SCALE GENOMIC DNA]</scope>
    <source>
        <strain evidence="1 2">N4</strain>
    </source>
</reference>
<dbReference type="Proteomes" id="UP000318102">
    <property type="component" value="Unassembled WGS sequence"/>
</dbReference>
<proteinExistence type="predicted"/>